<evidence type="ECO:0000313" key="1">
    <source>
        <dbReference type="EMBL" id="GIY44531.1"/>
    </source>
</evidence>
<gene>
    <name evidence="1" type="ORF">CEXT_178491</name>
</gene>
<protein>
    <submittedName>
        <fullName evidence="1">Uncharacterized protein</fullName>
    </submittedName>
</protein>
<comment type="caution">
    <text evidence="1">The sequence shown here is derived from an EMBL/GenBank/DDBJ whole genome shotgun (WGS) entry which is preliminary data.</text>
</comment>
<name>A0AAV4TGH6_CAEEX</name>
<keyword evidence="2" id="KW-1185">Reference proteome</keyword>
<proteinExistence type="predicted"/>
<dbReference type="EMBL" id="BPLR01011158">
    <property type="protein sequence ID" value="GIY44531.1"/>
    <property type="molecule type" value="Genomic_DNA"/>
</dbReference>
<dbReference type="Proteomes" id="UP001054945">
    <property type="component" value="Unassembled WGS sequence"/>
</dbReference>
<dbReference type="AlphaFoldDB" id="A0AAV4TGH6"/>
<reference evidence="1 2" key="1">
    <citation type="submission" date="2021-06" db="EMBL/GenBank/DDBJ databases">
        <title>Caerostris extrusa draft genome.</title>
        <authorList>
            <person name="Kono N."/>
            <person name="Arakawa K."/>
        </authorList>
    </citation>
    <scope>NUCLEOTIDE SEQUENCE [LARGE SCALE GENOMIC DNA]</scope>
</reference>
<evidence type="ECO:0000313" key="2">
    <source>
        <dbReference type="Proteomes" id="UP001054945"/>
    </source>
</evidence>
<sequence>MTWRSCLLSDGLFQSHNRMRAWTSKVSGQRGNQLMGFLLSCFDSFLNTTSTVSEEEFRGEEEKKKKEERLVYVIKYRDKMATVRVNHCAKKKKEGGKLEDKNKAEVKIRK</sequence>
<accession>A0AAV4TGH6</accession>
<organism evidence="1 2">
    <name type="scientific">Caerostris extrusa</name>
    <name type="common">Bark spider</name>
    <name type="synonym">Caerostris bankana</name>
    <dbReference type="NCBI Taxonomy" id="172846"/>
    <lineage>
        <taxon>Eukaryota</taxon>
        <taxon>Metazoa</taxon>
        <taxon>Ecdysozoa</taxon>
        <taxon>Arthropoda</taxon>
        <taxon>Chelicerata</taxon>
        <taxon>Arachnida</taxon>
        <taxon>Araneae</taxon>
        <taxon>Araneomorphae</taxon>
        <taxon>Entelegynae</taxon>
        <taxon>Araneoidea</taxon>
        <taxon>Araneidae</taxon>
        <taxon>Caerostris</taxon>
    </lineage>
</organism>